<dbReference type="Pfam" id="PF02631">
    <property type="entry name" value="RecX_HTH2"/>
    <property type="match status" value="1"/>
</dbReference>
<keyword evidence="4 5" id="KW-0963">Cytoplasm</keyword>
<dbReference type="HAMAP" id="MF_01114">
    <property type="entry name" value="RecX"/>
    <property type="match status" value="1"/>
</dbReference>
<gene>
    <name evidence="5" type="primary">recX</name>
    <name evidence="7" type="ORF">OO016_01595</name>
</gene>
<name>A0AAE3MJC1_9FLAO</name>
<dbReference type="InterPro" id="IPR036388">
    <property type="entry name" value="WH-like_DNA-bd_sf"/>
</dbReference>
<dbReference type="PANTHER" id="PTHR33602:SF1">
    <property type="entry name" value="REGULATORY PROTEIN RECX FAMILY PROTEIN"/>
    <property type="match status" value="1"/>
</dbReference>
<evidence type="ECO:0000313" key="7">
    <source>
        <dbReference type="EMBL" id="MCX2718283.1"/>
    </source>
</evidence>
<keyword evidence="8" id="KW-1185">Reference proteome</keyword>
<evidence type="ECO:0000256" key="5">
    <source>
        <dbReference type="HAMAP-Rule" id="MF_01114"/>
    </source>
</evidence>
<dbReference type="Gene3D" id="1.10.10.10">
    <property type="entry name" value="Winged helix-like DNA-binding domain superfamily/Winged helix DNA-binding domain"/>
    <property type="match status" value="2"/>
</dbReference>
<dbReference type="RefSeq" id="WP_266010277.1">
    <property type="nucleotide sequence ID" value="NZ_JAPFQP010000001.1"/>
</dbReference>
<evidence type="ECO:0000313" key="8">
    <source>
        <dbReference type="Proteomes" id="UP001207116"/>
    </source>
</evidence>
<comment type="caution">
    <text evidence="7">The sequence shown here is derived from an EMBL/GenBank/DDBJ whole genome shotgun (WGS) entry which is preliminary data.</text>
</comment>
<sequence>MKRQGKSYTLEEALKKMGRYCAYQDRCHQEVRQKLREMKMIPEAIDHIMAYLIEHDFLNEQRFADSFARGKFRIKKWGKLRIIRELRQREISQLAIKKSLKQITDQEYREVLDDLALKRLETLTQCTALEKKQKLSSYLLYRGWENELVYDKIRELLD</sequence>
<dbReference type="GO" id="GO:0005737">
    <property type="term" value="C:cytoplasm"/>
    <property type="evidence" value="ECO:0007669"/>
    <property type="project" value="UniProtKB-SubCell"/>
</dbReference>
<dbReference type="EMBL" id="JAPFQP010000001">
    <property type="protein sequence ID" value="MCX2718283.1"/>
    <property type="molecule type" value="Genomic_DNA"/>
</dbReference>
<dbReference type="InterPro" id="IPR003783">
    <property type="entry name" value="Regulatory_RecX"/>
</dbReference>
<evidence type="ECO:0000256" key="4">
    <source>
        <dbReference type="ARBA" id="ARBA00022490"/>
    </source>
</evidence>
<evidence type="ECO:0000256" key="3">
    <source>
        <dbReference type="ARBA" id="ARBA00018111"/>
    </source>
</evidence>
<comment type="similarity">
    <text evidence="2 5">Belongs to the RecX family.</text>
</comment>
<dbReference type="GO" id="GO:0006282">
    <property type="term" value="P:regulation of DNA repair"/>
    <property type="evidence" value="ECO:0007669"/>
    <property type="project" value="UniProtKB-UniRule"/>
</dbReference>
<organism evidence="7 8">
    <name type="scientific">Lentiprolixibacter aurantiacus</name>
    <dbReference type="NCBI Taxonomy" id="2993939"/>
    <lineage>
        <taxon>Bacteria</taxon>
        <taxon>Pseudomonadati</taxon>
        <taxon>Bacteroidota</taxon>
        <taxon>Flavobacteriia</taxon>
        <taxon>Flavobacteriales</taxon>
        <taxon>Flavobacteriaceae</taxon>
        <taxon>Lentiprolixibacter</taxon>
    </lineage>
</organism>
<comment type="function">
    <text evidence="5">Modulates RecA activity.</text>
</comment>
<accession>A0AAE3MJC1</accession>
<proteinExistence type="inferred from homology"/>
<evidence type="ECO:0000259" key="6">
    <source>
        <dbReference type="Pfam" id="PF02631"/>
    </source>
</evidence>
<evidence type="ECO:0000256" key="2">
    <source>
        <dbReference type="ARBA" id="ARBA00009695"/>
    </source>
</evidence>
<dbReference type="InterPro" id="IPR053924">
    <property type="entry name" value="RecX_HTH_2nd"/>
</dbReference>
<dbReference type="AlphaFoldDB" id="A0AAE3MJC1"/>
<protein>
    <recommendedName>
        <fullName evidence="3 5">Regulatory protein RecX</fullName>
    </recommendedName>
</protein>
<evidence type="ECO:0000256" key="1">
    <source>
        <dbReference type="ARBA" id="ARBA00004496"/>
    </source>
</evidence>
<reference evidence="7" key="1">
    <citation type="submission" date="2022-11" db="EMBL/GenBank/DDBJ databases">
        <title>The characterization of three novel Bacteroidetes species and genomic analysis of their roles in tidal elemental geochemical cycles.</title>
        <authorList>
            <person name="Ma K.-J."/>
        </authorList>
    </citation>
    <scope>NUCLEOTIDE SEQUENCE</scope>
    <source>
        <strain evidence="7">M415</strain>
    </source>
</reference>
<comment type="subcellular location">
    <subcellularLocation>
        <location evidence="1 5">Cytoplasm</location>
    </subcellularLocation>
</comment>
<dbReference type="Proteomes" id="UP001207116">
    <property type="component" value="Unassembled WGS sequence"/>
</dbReference>
<feature type="domain" description="RecX second three-helical" evidence="6">
    <location>
        <begin position="59"/>
        <end position="98"/>
    </location>
</feature>
<dbReference type="PANTHER" id="PTHR33602">
    <property type="entry name" value="REGULATORY PROTEIN RECX FAMILY PROTEIN"/>
    <property type="match status" value="1"/>
</dbReference>